<dbReference type="PROSITE" id="PS01117">
    <property type="entry name" value="HTH_MARR_1"/>
    <property type="match status" value="1"/>
</dbReference>
<comment type="caution">
    <text evidence="5">The sequence shown here is derived from an EMBL/GenBank/DDBJ whole genome shotgun (WGS) entry which is preliminary data.</text>
</comment>
<sequence length="143" mass="16676">MKDSLHYRLRACHLSCQKMIVQDLKNETDLKPGEPKILEFLAEHEPCEQKAIAHGCDLDSASVTGILRRMEDRGLIHREMKDGNRRSLYVSMTPLGRSRLLHVEQTFQKIDKMALSGFSDKDREAFFHMLDLVYRNLKKEDLF</sequence>
<dbReference type="SUPFAM" id="SSF46785">
    <property type="entry name" value="Winged helix' DNA-binding domain"/>
    <property type="match status" value="1"/>
</dbReference>
<accession>A0ABR7IAE8</accession>
<name>A0ABR7IAE8_9FIRM</name>
<keyword evidence="1" id="KW-0805">Transcription regulation</keyword>
<protein>
    <submittedName>
        <fullName evidence="5">MarR family transcriptional regulator</fullName>
    </submittedName>
</protein>
<evidence type="ECO:0000259" key="4">
    <source>
        <dbReference type="PROSITE" id="PS50995"/>
    </source>
</evidence>
<dbReference type="PANTHER" id="PTHR42756:SF1">
    <property type="entry name" value="TRANSCRIPTIONAL REPRESSOR OF EMRAB OPERON"/>
    <property type="match status" value="1"/>
</dbReference>
<reference evidence="5 6" key="1">
    <citation type="submission" date="2020-08" db="EMBL/GenBank/DDBJ databases">
        <title>Genome public.</title>
        <authorList>
            <person name="Liu C."/>
            <person name="Sun Q."/>
        </authorList>
    </citation>
    <scope>NUCLEOTIDE SEQUENCE [LARGE SCALE GENOMIC DNA]</scope>
    <source>
        <strain evidence="5 6">BX0805</strain>
    </source>
</reference>
<evidence type="ECO:0000313" key="5">
    <source>
        <dbReference type="EMBL" id="MBC5753897.1"/>
    </source>
</evidence>
<dbReference type="Pfam" id="PF01047">
    <property type="entry name" value="MarR"/>
    <property type="match status" value="1"/>
</dbReference>
<keyword evidence="6" id="KW-1185">Reference proteome</keyword>
<keyword evidence="2" id="KW-0238">DNA-binding</keyword>
<keyword evidence="3" id="KW-0804">Transcription</keyword>
<dbReference type="PROSITE" id="PS50995">
    <property type="entry name" value="HTH_MARR_2"/>
    <property type="match status" value="1"/>
</dbReference>
<evidence type="ECO:0000256" key="1">
    <source>
        <dbReference type="ARBA" id="ARBA00023015"/>
    </source>
</evidence>
<evidence type="ECO:0000256" key="2">
    <source>
        <dbReference type="ARBA" id="ARBA00023125"/>
    </source>
</evidence>
<feature type="domain" description="HTH marR-type" evidence="4">
    <location>
        <begin position="1"/>
        <end position="135"/>
    </location>
</feature>
<dbReference type="Proteomes" id="UP000621540">
    <property type="component" value="Unassembled WGS sequence"/>
</dbReference>
<dbReference type="InterPro" id="IPR036388">
    <property type="entry name" value="WH-like_DNA-bd_sf"/>
</dbReference>
<dbReference type="Gene3D" id="1.10.10.10">
    <property type="entry name" value="Winged helix-like DNA-binding domain superfamily/Winged helix DNA-binding domain"/>
    <property type="match status" value="1"/>
</dbReference>
<organism evidence="5 6">
    <name type="scientific">Roseburia yibonii</name>
    <dbReference type="NCBI Taxonomy" id="2763063"/>
    <lineage>
        <taxon>Bacteria</taxon>
        <taxon>Bacillati</taxon>
        <taxon>Bacillota</taxon>
        <taxon>Clostridia</taxon>
        <taxon>Lachnospirales</taxon>
        <taxon>Lachnospiraceae</taxon>
        <taxon>Roseburia</taxon>
    </lineage>
</organism>
<evidence type="ECO:0000313" key="6">
    <source>
        <dbReference type="Proteomes" id="UP000621540"/>
    </source>
</evidence>
<dbReference type="InterPro" id="IPR036390">
    <property type="entry name" value="WH_DNA-bd_sf"/>
</dbReference>
<evidence type="ECO:0000256" key="3">
    <source>
        <dbReference type="ARBA" id="ARBA00023163"/>
    </source>
</evidence>
<proteinExistence type="predicted"/>
<dbReference type="EMBL" id="JACOQH010000004">
    <property type="protein sequence ID" value="MBC5753897.1"/>
    <property type="molecule type" value="Genomic_DNA"/>
</dbReference>
<dbReference type="InterPro" id="IPR000835">
    <property type="entry name" value="HTH_MarR-typ"/>
</dbReference>
<dbReference type="SMART" id="SM00347">
    <property type="entry name" value="HTH_MARR"/>
    <property type="match status" value="1"/>
</dbReference>
<dbReference type="RefSeq" id="WP_186982123.1">
    <property type="nucleotide sequence ID" value="NZ_JACOQH010000004.1"/>
</dbReference>
<gene>
    <name evidence="5" type="ORF">H8Z76_07630</name>
</gene>
<dbReference type="InterPro" id="IPR023187">
    <property type="entry name" value="Tscrpt_reg_MarR-type_CS"/>
</dbReference>
<dbReference type="PANTHER" id="PTHR42756">
    <property type="entry name" value="TRANSCRIPTIONAL REGULATOR, MARR"/>
    <property type="match status" value="1"/>
</dbReference>